<comment type="caution">
    <text evidence="3">The sequence shown here is derived from an EMBL/GenBank/DDBJ whole genome shotgun (WGS) entry which is preliminary data.</text>
</comment>
<feature type="compositionally biased region" description="Polar residues" evidence="1">
    <location>
        <begin position="183"/>
        <end position="197"/>
    </location>
</feature>
<organism evidence="3 4">
    <name type="scientific">Sporothrix bragantina</name>
    <dbReference type="NCBI Taxonomy" id="671064"/>
    <lineage>
        <taxon>Eukaryota</taxon>
        <taxon>Fungi</taxon>
        <taxon>Dikarya</taxon>
        <taxon>Ascomycota</taxon>
        <taxon>Pezizomycotina</taxon>
        <taxon>Sordariomycetes</taxon>
        <taxon>Sordariomycetidae</taxon>
        <taxon>Ophiostomatales</taxon>
        <taxon>Ophiostomataceae</taxon>
        <taxon>Sporothrix</taxon>
    </lineage>
</organism>
<gene>
    <name evidence="3" type="ORF">SBRCBS47491_007754</name>
</gene>
<keyword evidence="2" id="KW-1133">Transmembrane helix</keyword>
<reference evidence="3 4" key="1">
    <citation type="submission" date="2024-01" db="EMBL/GenBank/DDBJ databases">
        <authorList>
            <person name="Allen C."/>
            <person name="Tagirdzhanova G."/>
        </authorList>
    </citation>
    <scope>NUCLEOTIDE SEQUENCE [LARGE SCALE GENOMIC DNA]</scope>
</reference>
<evidence type="ECO:0000313" key="3">
    <source>
        <dbReference type="EMBL" id="CAK7230925.1"/>
    </source>
</evidence>
<feature type="region of interest" description="Disordered" evidence="1">
    <location>
        <begin position="167"/>
        <end position="206"/>
    </location>
</feature>
<feature type="region of interest" description="Disordered" evidence="1">
    <location>
        <begin position="25"/>
        <end position="50"/>
    </location>
</feature>
<keyword evidence="2" id="KW-0812">Transmembrane</keyword>
<keyword evidence="2" id="KW-0472">Membrane</keyword>
<feature type="region of interest" description="Disordered" evidence="1">
    <location>
        <begin position="103"/>
        <end position="123"/>
    </location>
</feature>
<keyword evidence="4" id="KW-1185">Reference proteome</keyword>
<evidence type="ECO:0000256" key="1">
    <source>
        <dbReference type="SAM" id="MobiDB-lite"/>
    </source>
</evidence>
<protein>
    <submittedName>
        <fullName evidence="3">Uncharacterized protein</fullName>
    </submittedName>
</protein>
<dbReference type="EMBL" id="CAWUHC010000091">
    <property type="protein sequence ID" value="CAK7230925.1"/>
    <property type="molecule type" value="Genomic_DNA"/>
</dbReference>
<evidence type="ECO:0000313" key="4">
    <source>
        <dbReference type="Proteomes" id="UP001642406"/>
    </source>
</evidence>
<evidence type="ECO:0000256" key="2">
    <source>
        <dbReference type="SAM" id="Phobius"/>
    </source>
</evidence>
<accession>A0ABP0CH25</accession>
<feature type="compositionally biased region" description="Low complexity" evidence="1">
    <location>
        <begin position="105"/>
        <end position="117"/>
    </location>
</feature>
<feature type="transmembrane region" description="Helical" evidence="2">
    <location>
        <begin position="60"/>
        <end position="82"/>
    </location>
</feature>
<dbReference type="Proteomes" id="UP001642406">
    <property type="component" value="Unassembled WGS sequence"/>
</dbReference>
<proteinExistence type="predicted"/>
<name>A0ABP0CH25_9PEZI</name>
<sequence>MAPTGTTSALTAAITGSLANAIVSSSPTTSSTTSATTTPSPPSATASTTSNAQAAKEKKIVYWVLFNPISILIYCAILYWTFKLCKYCLVVSLRKDRMARHNRIQNQSQNPQDLQQEQEQRQYRQWNAWEPAEPVDSPLARRDADPDKAVALESILADQPDSKTLELALADAQDADTGDDNTLNGSEVVESTLSKSVGGTKEDPKM</sequence>